<feature type="transmembrane region" description="Helical" evidence="2">
    <location>
        <begin position="236"/>
        <end position="255"/>
    </location>
</feature>
<proteinExistence type="predicted"/>
<name>A0ABP6LKI3_9ACTN</name>
<feature type="transmembrane region" description="Helical" evidence="2">
    <location>
        <begin position="48"/>
        <end position="69"/>
    </location>
</feature>
<dbReference type="RefSeq" id="WP_414651807.1">
    <property type="nucleotide sequence ID" value="NZ_BAAAVS010000060.1"/>
</dbReference>
<protein>
    <submittedName>
        <fullName evidence="3">YibE/F family protein</fullName>
    </submittedName>
</protein>
<feature type="transmembrane region" description="Helical" evidence="2">
    <location>
        <begin position="261"/>
        <end position="279"/>
    </location>
</feature>
<feature type="region of interest" description="Disordered" evidence="1">
    <location>
        <begin position="154"/>
        <end position="181"/>
    </location>
</feature>
<keyword evidence="2" id="KW-1133">Transmembrane helix</keyword>
<evidence type="ECO:0000313" key="3">
    <source>
        <dbReference type="EMBL" id="GAA3049168.1"/>
    </source>
</evidence>
<keyword evidence="4" id="KW-1185">Reference proteome</keyword>
<accession>A0ABP6LKI3</accession>
<sequence length="466" mass="47913">MTRPGGRHTQPVQHEDGQRNVVVHRDPPTAHGHQHGAGPVPIGAAARWVVVTVLSLAVAAVAIGLAVLWPSAAGEHPIPIQFRSADGGAMRTDTATVVAQARAECQNPMTGVAVDAPQSLGVAPVVDGPCYATTVRLDSGADKGRFVLLQVPTNRAQSGDGPGQPRLDPATADNPAPGQPTLRVDNTIRVSAVPGIDGSLRYSFFDFARGPAIIVWAILFLVAIVVVAAWKGLRSIIGLVFAFAVLGVFTLPSILSGHSPVAVAITSSALILIVVLYLAHGVSMRTSAALLGTLVSLLFAGVLSWLAIRTMDIAGLSGDQAMNLQLYSGTISMTGLLLAGFIIGALGVLNDVTITQASATFELAAAGEPSRLATFRAAMRVGRDHIASTVYTLVFAYAGSALPLLLLFSVAAQPFGSLVTTDQVAIELARAFVGGIAIALSVPLTTAVAAALVTISPRDGAVPAGR</sequence>
<organism evidence="3 4">
    <name type="scientific">Gordonia defluvii</name>
    <dbReference type="NCBI Taxonomy" id="283718"/>
    <lineage>
        <taxon>Bacteria</taxon>
        <taxon>Bacillati</taxon>
        <taxon>Actinomycetota</taxon>
        <taxon>Actinomycetes</taxon>
        <taxon>Mycobacteriales</taxon>
        <taxon>Gordoniaceae</taxon>
        <taxon>Gordonia</taxon>
    </lineage>
</organism>
<evidence type="ECO:0000256" key="2">
    <source>
        <dbReference type="SAM" id="Phobius"/>
    </source>
</evidence>
<dbReference type="Pfam" id="PF07907">
    <property type="entry name" value="YibE_F"/>
    <property type="match status" value="1"/>
</dbReference>
<feature type="transmembrane region" description="Helical" evidence="2">
    <location>
        <begin position="210"/>
        <end position="229"/>
    </location>
</feature>
<dbReference type="PANTHER" id="PTHR41771:SF1">
    <property type="entry name" value="MEMBRANE PROTEIN"/>
    <property type="match status" value="1"/>
</dbReference>
<keyword evidence="2" id="KW-0472">Membrane</keyword>
<feature type="transmembrane region" description="Helical" evidence="2">
    <location>
        <begin position="288"/>
        <end position="308"/>
    </location>
</feature>
<keyword evidence="2" id="KW-0812">Transmembrane</keyword>
<reference evidence="4" key="1">
    <citation type="journal article" date="2019" name="Int. J. Syst. Evol. Microbiol.">
        <title>The Global Catalogue of Microorganisms (GCM) 10K type strain sequencing project: providing services to taxonomists for standard genome sequencing and annotation.</title>
        <authorList>
            <consortium name="The Broad Institute Genomics Platform"/>
            <consortium name="The Broad Institute Genome Sequencing Center for Infectious Disease"/>
            <person name="Wu L."/>
            <person name="Ma J."/>
        </authorList>
    </citation>
    <scope>NUCLEOTIDE SEQUENCE [LARGE SCALE GENOMIC DNA]</scope>
    <source>
        <strain evidence="4">JCM 14234</strain>
    </source>
</reference>
<feature type="compositionally biased region" description="Basic and acidic residues" evidence="1">
    <location>
        <begin position="13"/>
        <end position="28"/>
    </location>
</feature>
<evidence type="ECO:0000313" key="4">
    <source>
        <dbReference type="Proteomes" id="UP001501035"/>
    </source>
</evidence>
<feature type="transmembrane region" description="Helical" evidence="2">
    <location>
        <begin position="328"/>
        <end position="349"/>
    </location>
</feature>
<dbReference type="Proteomes" id="UP001501035">
    <property type="component" value="Unassembled WGS sequence"/>
</dbReference>
<dbReference type="InterPro" id="IPR012507">
    <property type="entry name" value="YibE_F"/>
</dbReference>
<gene>
    <name evidence="3" type="ORF">GCM10010528_30430</name>
</gene>
<evidence type="ECO:0000256" key="1">
    <source>
        <dbReference type="SAM" id="MobiDB-lite"/>
    </source>
</evidence>
<dbReference type="EMBL" id="BAAAVS010000060">
    <property type="protein sequence ID" value="GAA3049168.1"/>
    <property type="molecule type" value="Genomic_DNA"/>
</dbReference>
<feature type="transmembrane region" description="Helical" evidence="2">
    <location>
        <begin position="431"/>
        <end position="453"/>
    </location>
</feature>
<dbReference type="PANTHER" id="PTHR41771">
    <property type="entry name" value="MEMBRANE PROTEIN-RELATED"/>
    <property type="match status" value="1"/>
</dbReference>
<feature type="region of interest" description="Disordered" evidence="1">
    <location>
        <begin position="1"/>
        <end position="36"/>
    </location>
</feature>
<comment type="caution">
    <text evidence="3">The sequence shown here is derived from an EMBL/GenBank/DDBJ whole genome shotgun (WGS) entry which is preliminary data.</text>
</comment>
<feature type="transmembrane region" description="Helical" evidence="2">
    <location>
        <begin position="389"/>
        <end position="411"/>
    </location>
</feature>